<protein>
    <recommendedName>
        <fullName evidence="3">CCHC-type domain-containing protein</fullName>
    </recommendedName>
</protein>
<dbReference type="Pfam" id="PF00098">
    <property type="entry name" value="zf-CCHC"/>
    <property type="match status" value="1"/>
</dbReference>
<dbReference type="SUPFAM" id="SSF57756">
    <property type="entry name" value="Retrovirus zinc finger-like domains"/>
    <property type="match status" value="1"/>
</dbReference>
<keyword evidence="1" id="KW-0479">Metal-binding</keyword>
<evidence type="ECO:0000256" key="2">
    <source>
        <dbReference type="SAM" id="SignalP"/>
    </source>
</evidence>
<keyword evidence="1" id="KW-0863">Zinc-finger</keyword>
<dbReference type="PROSITE" id="PS50158">
    <property type="entry name" value="ZF_CCHC"/>
    <property type="match status" value="1"/>
</dbReference>
<dbReference type="EMBL" id="BLLK01000069">
    <property type="protein sequence ID" value="GFH60841.1"/>
    <property type="molecule type" value="Genomic_DNA"/>
</dbReference>
<feature type="signal peptide" evidence="2">
    <location>
        <begin position="1"/>
        <end position="16"/>
    </location>
</feature>
<name>A0AAD3HEY6_9STRA</name>
<evidence type="ECO:0000313" key="5">
    <source>
        <dbReference type="Proteomes" id="UP001054902"/>
    </source>
</evidence>
<sequence length="410" mass="46077">MLTAWLITTYICISSAFFVHYREGVRSSTSSLQAHTRSAGEWHVWKAVDELSANGLSSVQEETMKTEILDSLIADTIQFLESLGNEYAGEKEWSSLLNKANILHEVEESIVALSFVVEHLNSMDSKRPITLVDVCAGKGILSMLASYVFRQEDRLKKIIMLDKASMNWHHIAMLNENASKDTRKVITSWSNCNLHEIDDIIIQLESLENVVLVGIHLCKNLSPTFLGITNLLGQKCSLSVLAPCCLPRTVTQSKQKWTNFEKSSFISVRQFESLNQRTSRLEAKRKRKLANSRRPPKVMSDLVAGDIMSSNTQSELSPCWKCGEYGHRKVDCPSTQTTSKPKIIAHPSMDLDVTHVLSEENPFKSYCEILATSISDEKDVKIVDSKLVNPNGKQHGNWNGMRKSIFITAK</sequence>
<evidence type="ECO:0000256" key="1">
    <source>
        <dbReference type="PROSITE-ProRule" id="PRU00047"/>
    </source>
</evidence>
<organism evidence="4 5">
    <name type="scientific">Chaetoceros tenuissimus</name>
    <dbReference type="NCBI Taxonomy" id="426638"/>
    <lineage>
        <taxon>Eukaryota</taxon>
        <taxon>Sar</taxon>
        <taxon>Stramenopiles</taxon>
        <taxon>Ochrophyta</taxon>
        <taxon>Bacillariophyta</taxon>
        <taxon>Coscinodiscophyceae</taxon>
        <taxon>Chaetocerotophycidae</taxon>
        <taxon>Chaetocerotales</taxon>
        <taxon>Chaetocerotaceae</taxon>
        <taxon>Chaetoceros</taxon>
    </lineage>
</organism>
<gene>
    <name evidence="4" type="ORF">CTEN210_17317</name>
</gene>
<evidence type="ECO:0000259" key="3">
    <source>
        <dbReference type="PROSITE" id="PS50158"/>
    </source>
</evidence>
<reference evidence="4 5" key="1">
    <citation type="journal article" date="2021" name="Sci. Rep.">
        <title>The genome of the diatom Chaetoceros tenuissimus carries an ancient integrated fragment of an extant virus.</title>
        <authorList>
            <person name="Hongo Y."/>
            <person name="Kimura K."/>
            <person name="Takaki Y."/>
            <person name="Yoshida Y."/>
            <person name="Baba S."/>
            <person name="Kobayashi G."/>
            <person name="Nagasaki K."/>
            <person name="Hano T."/>
            <person name="Tomaru Y."/>
        </authorList>
    </citation>
    <scope>NUCLEOTIDE SEQUENCE [LARGE SCALE GENOMIC DNA]</scope>
    <source>
        <strain evidence="4 5">NIES-3715</strain>
    </source>
</reference>
<evidence type="ECO:0000313" key="4">
    <source>
        <dbReference type="EMBL" id="GFH60841.1"/>
    </source>
</evidence>
<feature type="domain" description="CCHC-type" evidence="3">
    <location>
        <begin position="319"/>
        <end position="334"/>
    </location>
</feature>
<keyword evidence="5" id="KW-1185">Reference proteome</keyword>
<dbReference type="GO" id="GO:0003676">
    <property type="term" value="F:nucleic acid binding"/>
    <property type="evidence" value="ECO:0007669"/>
    <property type="project" value="InterPro"/>
</dbReference>
<dbReference type="Pfam" id="PF13679">
    <property type="entry name" value="Methyltransf_32"/>
    <property type="match status" value="1"/>
</dbReference>
<feature type="chain" id="PRO_5042239087" description="CCHC-type domain-containing protein" evidence="2">
    <location>
        <begin position="17"/>
        <end position="410"/>
    </location>
</feature>
<comment type="caution">
    <text evidence="4">The sequence shown here is derived from an EMBL/GenBank/DDBJ whole genome shotgun (WGS) entry which is preliminary data.</text>
</comment>
<dbReference type="InterPro" id="IPR036875">
    <property type="entry name" value="Znf_CCHC_sf"/>
</dbReference>
<proteinExistence type="predicted"/>
<dbReference type="Proteomes" id="UP001054902">
    <property type="component" value="Unassembled WGS sequence"/>
</dbReference>
<dbReference type="InterPro" id="IPR001878">
    <property type="entry name" value="Znf_CCHC"/>
</dbReference>
<accession>A0AAD3HEY6</accession>
<keyword evidence="2" id="KW-0732">Signal</keyword>
<dbReference type="GO" id="GO:0008270">
    <property type="term" value="F:zinc ion binding"/>
    <property type="evidence" value="ECO:0007669"/>
    <property type="project" value="UniProtKB-KW"/>
</dbReference>
<dbReference type="AlphaFoldDB" id="A0AAD3HEY6"/>
<dbReference type="SMART" id="SM00343">
    <property type="entry name" value="ZnF_C2HC"/>
    <property type="match status" value="1"/>
</dbReference>
<dbReference type="InterPro" id="IPR025714">
    <property type="entry name" value="Methyltranfer_dom"/>
</dbReference>
<keyword evidence="1" id="KW-0862">Zinc</keyword>